<dbReference type="InterPro" id="IPR001005">
    <property type="entry name" value="SANT/Myb"/>
</dbReference>
<dbReference type="GO" id="GO:0070461">
    <property type="term" value="C:SAGA-type complex"/>
    <property type="evidence" value="ECO:0007669"/>
    <property type="project" value="TreeGrafter"/>
</dbReference>
<reference evidence="8" key="1">
    <citation type="submission" date="2017-02" db="UniProtKB">
        <authorList>
            <consortium name="WormBaseParasite"/>
        </authorList>
    </citation>
    <scope>IDENTIFICATION</scope>
</reference>
<dbReference type="PANTHER" id="PTHR12374:SF63">
    <property type="entry name" value="TRANSCRIPTIONAL ADAPTER 2-BETA"/>
    <property type="match status" value="1"/>
</dbReference>
<protein>
    <submittedName>
        <fullName evidence="8">Myb-like domain-containing protein</fullName>
    </submittedName>
</protein>
<proteinExistence type="predicted"/>
<evidence type="ECO:0000259" key="6">
    <source>
        <dbReference type="PROSITE" id="PS50090"/>
    </source>
</evidence>
<dbReference type="GO" id="GO:0005634">
    <property type="term" value="C:nucleus"/>
    <property type="evidence" value="ECO:0007669"/>
    <property type="project" value="UniProtKB-SubCell"/>
</dbReference>
<comment type="subcellular location">
    <subcellularLocation>
        <location evidence="1">Nucleus</location>
    </subcellularLocation>
</comment>
<dbReference type="WBParaSite" id="SMUV_0000788201-mRNA-1">
    <property type="protein sequence ID" value="SMUV_0000788201-mRNA-1"/>
    <property type="gene ID" value="SMUV_0000788201"/>
</dbReference>
<feature type="compositionally biased region" description="Basic and acidic residues" evidence="5">
    <location>
        <begin position="260"/>
        <end position="269"/>
    </location>
</feature>
<dbReference type="GO" id="GO:0008270">
    <property type="term" value="F:zinc ion binding"/>
    <property type="evidence" value="ECO:0007669"/>
    <property type="project" value="UniProtKB-KW"/>
</dbReference>
<evidence type="ECO:0000256" key="1">
    <source>
        <dbReference type="ARBA" id="ARBA00004123"/>
    </source>
</evidence>
<dbReference type="CDD" id="cd00167">
    <property type="entry name" value="SANT"/>
    <property type="match status" value="1"/>
</dbReference>
<keyword evidence="4" id="KW-0862">Zinc</keyword>
<evidence type="ECO:0000313" key="7">
    <source>
        <dbReference type="Proteomes" id="UP000046393"/>
    </source>
</evidence>
<organism evidence="7 8">
    <name type="scientific">Syphacia muris</name>
    <dbReference type="NCBI Taxonomy" id="451379"/>
    <lineage>
        <taxon>Eukaryota</taxon>
        <taxon>Metazoa</taxon>
        <taxon>Ecdysozoa</taxon>
        <taxon>Nematoda</taxon>
        <taxon>Chromadorea</taxon>
        <taxon>Rhabditida</taxon>
        <taxon>Spirurina</taxon>
        <taxon>Oxyuridomorpha</taxon>
        <taxon>Oxyuroidea</taxon>
        <taxon>Oxyuridae</taxon>
        <taxon>Syphacia</taxon>
    </lineage>
</organism>
<dbReference type="GO" id="GO:0003713">
    <property type="term" value="F:transcription coactivator activity"/>
    <property type="evidence" value="ECO:0007669"/>
    <property type="project" value="TreeGrafter"/>
</dbReference>
<dbReference type="InterPro" id="IPR055141">
    <property type="entry name" value="TADA2A_B-like_dom"/>
</dbReference>
<evidence type="ECO:0000256" key="4">
    <source>
        <dbReference type="ARBA" id="ARBA00022833"/>
    </source>
</evidence>
<accession>A0A0N5ASU8</accession>
<dbReference type="InterPro" id="IPR009057">
    <property type="entry name" value="Homeodomain-like_sf"/>
</dbReference>
<dbReference type="Pfam" id="PF00249">
    <property type="entry name" value="Myb_DNA-binding"/>
    <property type="match status" value="1"/>
</dbReference>
<dbReference type="SUPFAM" id="SSF46689">
    <property type="entry name" value="Homeodomain-like"/>
    <property type="match status" value="1"/>
</dbReference>
<feature type="region of interest" description="Disordered" evidence="5">
    <location>
        <begin position="260"/>
        <end position="321"/>
    </location>
</feature>
<dbReference type="GO" id="GO:0003682">
    <property type="term" value="F:chromatin binding"/>
    <property type="evidence" value="ECO:0007669"/>
    <property type="project" value="TreeGrafter"/>
</dbReference>
<evidence type="ECO:0000256" key="2">
    <source>
        <dbReference type="ARBA" id="ARBA00022723"/>
    </source>
</evidence>
<evidence type="ECO:0000256" key="5">
    <source>
        <dbReference type="SAM" id="MobiDB-lite"/>
    </source>
</evidence>
<evidence type="ECO:0000313" key="8">
    <source>
        <dbReference type="WBParaSite" id="SMUV_0000788201-mRNA-1"/>
    </source>
</evidence>
<dbReference type="Pfam" id="PF22941">
    <property type="entry name" value="TADA2A-like_3rd"/>
    <property type="match status" value="1"/>
</dbReference>
<name>A0A0N5ASU8_9BILA</name>
<dbReference type="PROSITE" id="PS50090">
    <property type="entry name" value="MYB_LIKE"/>
    <property type="match status" value="1"/>
</dbReference>
<sequence length="630" mass="72181">MDSYGNELKCVNCEVPLPYMKQDYIRCVDEVCKQENVVLCVKCFSMGAECGMHQRSHPYKVEPADRVVVLPSKLGGRHWSAEEDEQLIALAAQYKCGAWDEVAKTIGHNISAKEAMLRFDEHFIRGPMGRHASSNKYWPYIDDRTGAYCLSHDGNVKSNMATGPSEWQYIVEGIRHLDEELNVNDISWREGIVKRFQQFKEDYEEANSFPIYTSDTVITDNTSEKPSSSNDLNNLLAFSPVKVKFLQKMDNDACQNDVHERSFPTEKSHSTSKKRNKRLVSSSSEELETNIVKKNWSDSESNESAEIGISPSTSHVSSRRRSFVHLGMQSSDEEELNGTLFVEEKQDKKGVAKYTYNKHRHLEKNSRKIKSVGHDLNSRLEESDGKNSLTVQIEDEDRRKLRNIMPKAFFNTQQPLPGTSAEGLKAKSDDLQLLGYWPGRDDYDIEQANDAEKMISQVVISAGSTFDEQFENAVKMANIRAYNLVLSARNASKAMIREHGLVDLFFDKIMDVNLGGKYRAYVYNKQYYFKQRSRKHYADLLKPLHQVTLSCELEDLIDNLAVRDTLLARINELKKLKDEGVTLLPGHLKGDIDSIRVKRKRKTFGTSRRKGVLKYERLKRWTQKHAESDD</sequence>
<dbReference type="AlphaFoldDB" id="A0A0N5ASU8"/>
<dbReference type="Proteomes" id="UP000046393">
    <property type="component" value="Unplaced"/>
</dbReference>
<keyword evidence="2" id="KW-0479">Metal-binding</keyword>
<dbReference type="STRING" id="451379.A0A0N5ASU8"/>
<keyword evidence="7" id="KW-1185">Reference proteome</keyword>
<feature type="domain" description="Myb-like" evidence="6">
    <location>
        <begin position="79"/>
        <end position="123"/>
    </location>
</feature>
<dbReference type="PANTHER" id="PTHR12374">
    <property type="entry name" value="TRANSCRIPTIONAL ADAPTOR 2 ADA2 -RELATED"/>
    <property type="match status" value="1"/>
</dbReference>
<dbReference type="GO" id="GO:0006357">
    <property type="term" value="P:regulation of transcription by RNA polymerase II"/>
    <property type="evidence" value="ECO:0007669"/>
    <property type="project" value="TreeGrafter"/>
</dbReference>
<dbReference type="GO" id="GO:0006338">
    <property type="term" value="P:chromatin remodeling"/>
    <property type="evidence" value="ECO:0007669"/>
    <property type="project" value="TreeGrafter"/>
</dbReference>
<evidence type="ECO:0000256" key="3">
    <source>
        <dbReference type="ARBA" id="ARBA00022771"/>
    </source>
</evidence>
<keyword evidence="3" id="KW-0863">Zinc-finger</keyword>
<dbReference type="InterPro" id="IPR000433">
    <property type="entry name" value="Znf_ZZ"/>
</dbReference>
<dbReference type="Pfam" id="PF25299">
    <property type="entry name" value="ZZ_ADA2"/>
    <property type="match status" value="1"/>
</dbReference>
<dbReference type="Gene3D" id="1.10.10.60">
    <property type="entry name" value="Homeodomain-like"/>
    <property type="match status" value="1"/>
</dbReference>